<dbReference type="InterPro" id="IPR002937">
    <property type="entry name" value="Amino_oxidase"/>
</dbReference>
<dbReference type="InterPro" id="IPR036188">
    <property type="entry name" value="FAD/NAD-bd_sf"/>
</dbReference>
<dbReference type="RefSeq" id="WP_381740689.1">
    <property type="nucleotide sequence ID" value="NZ_JBHSDP010000020.1"/>
</dbReference>
<protein>
    <submittedName>
        <fullName evidence="2">FAD-dependent oxidoreductase</fullName>
    </submittedName>
</protein>
<sequence length="430" mass="46108">MRVGIAGGGLAGLTLAWLLDGTHEVLLLEERPRLGGNAVSFLTTEGGLPYTVDLGVRETPVELSPVWRHLVAEVGLPAEDLVPSSTSRVVFDPREPSARWVSPAACADTARQVTTGGQAYEAMVRLAEESARWEAERMSWDVTFGDVLDSWRLAPAAEHLLCALPASLYGTTLTAARALSARAVGATAAQPDRPGCTTYLRSGTGSLVQGLASGARSATIRLGARLRTVRRAADGLELVETGGAVHRVDAVALALPADRARTVLAGPADMEDRRAGPADTVDWLADLEAVEYRDVTYVLHRDPFGMPGERPAWSASNITLEGQWSETTTWYGPSLGLGLFVSQLGHRSGRPRRELARASFRAAPPTPRASRARHRLGAVRDGQRIFFLGHCTTPVETQEAAMASALAVAHHLAPRGERLRRLPHPDKADD</sequence>
<dbReference type="SUPFAM" id="SSF51905">
    <property type="entry name" value="FAD/NAD(P)-binding domain"/>
    <property type="match status" value="1"/>
</dbReference>
<organism evidence="2 3">
    <name type="scientific">Streptomyces andamanensis</name>
    <dbReference type="NCBI Taxonomy" id="1565035"/>
    <lineage>
        <taxon>Bacteria</taxon>
        <taxon>Bacillati</taxon>
        <taxon>Actinomycetota</taxon>
        <taxon>Actinomycetes</taxon>
        <taxon>Kitasatosporales</taxon>
        <taxon>Streptomycetaceae</taxon>
        <taxon>Streptomyces</taxon>
    </lineage>
</organism>
<evidence type="ECO:0000313" key="2">
    <source>
        <dbReference type="EMBL" id="MFC4329965.1"/>
    </source>
</evidence>
<evidence type="ECO:0000313" key="3">
    <source>
        <dbReference type="Proteomes" id="UP001595824"/>
    </source>
</evidence>
<reference evidence="3" key="1">
    <citation type="journal article" date="2019" name="Int. J. Syst. Evol. Microbiol.">
        <title>The Global Catalogue of Microorganisms (GCM) 10K type strain sequencing project: providing services to taxonomists for standard genome sequencing and annotation.</title>
        <authorList>
            <consortium name="The Broad Institute Genomics Platform"/>
            <consortium name="The Broad Institute Genome Sequencing Center for Infectious Disease"/>
            <person name="Wu L."/>
            <person name="Ma J."/>
        </authorList>
    </citation>
    <scope>NUCLEOTIDE SEQUENCE [LARGE SCALE GENOMIC DNA]</scope>
    <source>
        <strain evidence="3">PCU 347</strain>
    </source>
</reference>
<dbReference type="EMBL" id="JBHSDP010000020">
    <property type="protein sequence ID" value="MFC4329965.1"/>
    <property type="molecule type" value="Genomic_DNA"/>
</dbReference>
<comment type="caution">
    <text evidence="2">The sequence shown here is derived from an EMBL/GenBank/DDBJ whole genome shotgun (WGS) entry which is preliminary data.</text>
</comment>
<feature type="domain" description="Amine oxidase" evidence="1">
    <location>
        <begin position="10"/>
        <end position="269"/>
    </location>
</feature>
<dbReference type="Gene3D" id="3.50.50.60">
    <property type="entry name" value="FAD/NAD(P)-binding domain"/>
    <property type="match status" value="1"/>
</dbReference>
<proteinExistence type="predicted"/>
<dbReference type="InterPro" id="IPR050464">
    <property type="entry name" value="Zeta_carotene_desat/Oxidored"/>
</dbReference>
<accession>A0ABV8TH03</accession>
<gene>
    <name evidence="2" type="ORF">ACFPC0_19665</name>
</gene>
<keyword evidence="3" id="KW-1185">Reference proteome</keyword>
<dbReference type="Pfam" id="PF01593">
    <property type="entry name" value="Amino_oxidase"/>
    <property type="match status" value="1"/>
</dbReference>
<evidence type="ECO:0000259" key="1">
    <source>
        <dbReference type="Pfam" id="PF01593"/>
    </source>
</evidence>
<name>A0ABV8TH03_9ACTN</name>
<dbReference type="Proteomes" id="UP001595824">
    <property type="component" value="Unassembled WGS sequence"/>
</dbReference>
<dbReference type="PANTHER" id="PTHR42923">
    <property type="entry name" value="PROTOPORPHYRINOGEN OXIDASE"/>
    <property type="match status" value="1"/>
</dbReference>